<name>A0A6S6WJQ8_9GAMM</name>
<keyword evidence="1" id="KW-1133">Transmembrane helix</keyword>
<evidence type="ECO:0000259" key="2">
    <source>
        <dbReference type="Pfam" id="PF03703"/>
    </source>
</evidence>
<evidence type="ECO:0000313" key="3">
    <source>
        <dbReference type="EMBL" id="CAB0150913.1"/>
    </source>
</evidence>
<organism evidence="3 4">
    <name type="scientific">Pseudidiomarina piscicola</name>
    <dbReference type="NCBI Taxonomy" id="2614830"/>
    <lineage>
        <taxon>Bacteria</taxon>
        <taxon>Pseudomonadati</taxon>
        <taxon>Pseudomonadota</taxon>
        <taxon>Gammaproteobacteria</taxon>
        <taxon>Alteromonadales</taxon>
        <taxon>Idiomarinaceae</taxon>
        <taxon>Pseudidiomarina</taxon>
    </lineage>
</organism>
<dbReference type="Proteomes" id="UP000481517">
    <property type="component" value="Unassembled WGS sequence"/>
</dbReference>
<dbReference type="RefSeq" id="WP_173920338.1">
    <property type="nucleotide sequence ID" value="NZ_CADCXY010000002.1"/>
</dbReference>
<proteinExistence type="predicted"/>
<evidence type="ECO:0000313" key="4">
    <source>
        <dbReference type="Proteomes" id="UP000481517"/>
    </source>
</evidence>
<feature type="transmembrane region" description="Helical" evidence="1">
    <location>
        <begin position="46"/>
        <end position="66"/>
    </location>
</feature>
<accession>A0A6S6WJQ8</accession>
<evidence type="ECO:0000256" key="1">
    <source>
        <dbReference type="SAM" id="Phobius"/>
    </source>
</evidence>
<dbReference type="Pfam" id="PF03703">
    <property type="entry name" value="bPH_2"/>
    <property type="match status" value="1"/>
</dbReference>
<dbReference type="InterPro" id="IPR005182">
    <property type="entry name" value="YdbS-like_PH"/>
</dbReference>
<protein>
    <recommendedName>
        <fullName evidence="2">YdbS-like PH domain-containing protein</fullName>
    </recommendedName>
</protein>
<feature type="domain" description="YdbS-like PH" evidence="2">
    <location>
        <begin position="72"/>
        <end position="147"/>
    </location>
</feature>
<sequence length="165" mass="18554">MPIDWLAPESSYRSYLQARSLLNMLIIAALIATSYFTGVYPKHLVPLWIIGLIWTAVTLFFSLYFASRRFLFTGYAKTAEGMHLKRGAMIRKIRGVPLNRIQHVEYKQSFLERGFGIARLAMYTAGSGGADLTVPGLLPDKAMQLKAELLNTIAHEPSPEDSHHE</sequence>
<dbReference type="EMBL" id="CADCXY010000002">
    <property type="protein sequence ID" value="CAB0150913.1"/>
    <property type="molecule type" value="Genomic_DNA"/>
</dbReference>
<reference evidence="3 4" key="1">
    <citation type="submission" date="2020-02" db="EMBL/GenBank/DDBJ databases">
        <authorList>
            <person name="Rodrigo-Torres L."/>
            <person name="Arahal R. D."/>
            <person name="Lucena T."/>
        </authorList>
    </citation>
    <scope>NUCLEOTIDE SEQUENCE [LARGE SCALE GENOMIC DNA]</scope>
    <source>
        <strain evidence="3 4">CECT 9734</strain>
    </source>
</reference>
<gene>
    <name evidence="3" type="ORF">PSI9734_01352</name>
</gene>
<feature type="transmembrane region" description="Helical" evidence="1">
    <location>
        <begin position="21"/>
        <end position="40"/>
    </location>
</feature>
<dbReference type="AlphaFoldDB" id="A0A6S6WJQ8"/>
<keyword evidence="1" id="KW-0812">Transmembrane</keyword>
<keyword evidence="1" id="KW-0472">Membrane</keyword>
<dbReference type="PANTHER" id="PTHR34473">
    <property type="entry name" value="UPF0699 TRANSMEMBRANE PROTEIN YDBS"/>
    <property type="match status" value="1"/>
</dbReference>
<keyword evidence="4" id="KW-1185">Reference proteome</keyword>
<dbReference type="PANTHER" id="PTHR34473:SF2">
    <property type="entry name" value="UPF0699 TRANSMEMBRANE PROTEIN YDBT"/>
    <property type="match status" value="1"/>
</dbReference>